<organism evidence="1 2">
    <name type="scientific">Streptomyces chartreusis</name>
    <dbReference type="NCBI Taxonomy" id="1969"/>
    <lineage>
        <taxon>Bacteria</taxon>
        <taxon>Bacillati</taxon>
        <taxon>Actinomycetota</taxon>
        <taxon>Actinomycetes</taxon>
        <taxon>Kitasatosporales</taxon>
        <taxon>Streptomycetaceae</taxon>
        <taxon>Streptomyces</taxon>
    </lineage>
</organism>
<dbReference type="EMBL" id="CP056041">
    <property type="protein sequence ID" value="QKZ19572.1"/>
    <property type="molecule type" value="Genomic_DNA"/>
</dbReference>
<reference evidence="1 2" key="1">
    <citation type="submission" date="2020-06" db="EMBL/GenBank/DDBJ databases">
        <title>Genome mining for natural products.</title>
        <authorList>
            <person name="Zhang B."/>
            <person name="Shi J."/>
            <person name="Ge H."/>
        </authorList>
    </citation>
    <scope>NUCLEOTIDE SEQUENCE [LARGE SCALE GENOMIC DNA]</scope>
    <source>
        <strain evidence="1 2">NA02069</strain>
    </source>
</reference>
<sequence length="173" mass="19595">MVWWERAWRIAELRQRGDVLAAFVAACGDGERARRARELAAGVCGLAYAGGDLDAAEDAVRTLEEWADDLGDHPYRPGGSRPDAADRLTRDHFKDVLREALTVPARDWMSATRLSLDVHYQALCRARGLDRRTREDAFYVYGRGTMALDLGHRRAAEREAARLRRLRQTCVKQ</sequence>
<gene>
    <name evidence="1" type="ORF">HUT05_20680</name>
</gene>
<proteinExistence type="predicted"/>
<dbReference type="Proteomes" id="UP000509418">
    <property type="component" value="Chromosome"/>
</dbReference>
<protein>
    <submittedName>
        <fullName evidence="1">Uncharacterized protein</fullName>
    </submittedName>
</protein>
<dbReference type="AlphaFoldDB" id="A0A7H8T9E2"/>
<evidence type="ECO:0000313" key="1">
    <source>
        <dbReference type="EMBL" id="QKZ19572.1"/>
    </source>
</evidence>
<dbReference type="RefSeq" id="WP_176575945.1">
    <property type="nucleotide sequence ID" value="NZ_CBDRGH010000001.1"/>
</dbReference>
<evidence type="ECO:0000313" key="2">
    <source>
        <dbReference type="Proteomes" id="UP000509418"/>
    </source>
</evidence>
<name>A0A7H8T9E2_STRCX</name>
<keyword evidence="2" id="KW-1185">Reference proteome</keyword>
<accession>A0A7H8T9E2</accession>